<dbReference type="Pfam" id="PF09704">
    <property type="entry name" value="Cas_Cas5d"/>
    <property type="match status" value="1"/>
</dbReference>
<dbReference type="Proteomes" id="UP000318741">
    <property type="component" value="Chromosome"/>
</dbReference>
<name>A0A517PAL3_9PLAN</name>
<reference evidence="4 5" key="1">
    <citation type="submission" date="2019-02" db="EMBL/GenBank/DDBJ databases">
        <title>Deep-cultivation of Planctomycetes and their phenomic and genomic characterization uncovers novel biology.</title>
        <authorList>
            <person name="Wiegand S."/>
            <person name="Jogler M."/>
            <person name="Boedeker C."/>
            <person name="Pinto D."/>
            <person name="Vollmers J."/>
            <person name="Rivas-Marin E."/>
            <person name="Kohn T."/>
            <person name="Peeters S.H."/>
            <person name="Heuer A."/>
            <person name="Rast P."/>
            <person name="Oberbeckmann S."/>
            <person name="Bunk B."/>
            <person name="Jeske O."/>
            <person name="Meyerdierks A."/>
            <person name="Storesund J.E."/>
            <person name="Kallscheuer N."/>
            <person name="Luecker S."/>
            <person name="Lage O.M."/>
            <person name="Pohl T."/>
            <person name="Merkel B.J."/>
            <person name="Hornburger P."/>
            <person name="Mueller R.-W."/>
            <person name="Bruemmer F."/>
            <person name="Labrenz M."/>
            <person name="Spormann A.M."/>
            <person name="Op den Camp H."/>
            <person name="Overmann J."/>
            <person name="Amann R."/>
            <person name="Jetten M.S.M."/>
            <person name="Mascher T."/>
            <person name="Medema M.H."/>
            <person name="Devos D.P."/>
            <person name="Kaster A.-K."/>
            <person name="Ovreas L."/>
            <person name="Rohde M."/>
            <person name="Galperin M.Y."/>
            <person name="Jogler C."/>
        </authorList>
    </citation>
    <scope>NUCLEOTIDE SEQUENCE [LARGE SCALE GENOMIC DNA]</scope>
    <source>
        <strain evidence="4 5">CA12</strain>
    </source>
</reference>
<dbReference type="GO" id="GO:0051607">
    <property type="term" value="P:defense response to virus"/>
    <property type="evidence" value="ECO:0007669"/>
    <property type="project" value="UniProtKB-UniRule"/>
</dbReference>
<dbReference type="OrthoDB" id="5621871at2"/>
<dbReference type="EC" id="3.1.-.-" evidence="2"/>
<evidence type="ECO:0000313" key="4">
    <source>
        <dbReference type="EMBL" id="QDT16414.1"/>
    </source>
</evidence>
<keyword evidence="2" id="KW-0378">Hydrolase</keyword>
<dbReference type="EMBL" id="CP036265">
    <property type="protein sequence ID" value="QDT16414.1"/>
    <property type="molecule type" value="Genomic_DNA"/>
</dbReference>
<gene>
    <name evidence="4" type="primary">cas5</name>
    <name evidence="4" type="ORF">CA12_25160</name>
</gene>
<dbReference type="NCBIfam" id="TIGR02593">
    <property type="entry name" value="CRISPR_cas5"/>
    <property type="match status" value="1"/>
</dbReference>
<dbReference type="PIRSF" id="PIRSF029950">
    <property type="entry name" value="Cas_CT1134"/>
    <property type="match status" value="1"/>
</dbReference>
<organism evidence="4 5">
    <name type="scientific">Alienimonas californiensis</name>
    <dbReference type="NCBI Taxonomy" id="2527989"/>
    <lineage>
        <taxon>Bacteria</taxon>
        <taxon>Pseudomonadati</taxon>
        <taxon>Planctomycetota</taxon>
        <taxon>Planctomycetia</taxon>
        <taxon>Planctomycetales</taxon>
        <taxon>Planctomycetaceae</taxon>
        <taxon>Alienimonas</taxon>
    </lineage>
</organism>
<sequence length="253" mass="28247">MADPPAAPPSGTPPDPQSVALRVWGDFACWTRPEMKAERVSYDVLTPSGARGVLEAIYWKPEIRWIVTRLRALKPIKFTTVRRNEVASKIPTKGKFGVGAAMKSGTGRLGLNIEDDRQQRAATLLRDVDYVIEARFEVLGGADNAQKHAAMFARRAEKGQCFHRPYLGTREFACDFEPADLADLPPVPEELRGEKDLGWMLHDLDFHNGMEPRFYRPTMTDGVIDVPYPDWLEPPPRRTPQPDVAVAAEGDAP</sequence>
<evidence type="ECO:0000256" key="2">
    <source>
        <dbReference type="PIRNR" id="PIRNR029950"/>
    </source>
</evidence>
<keyword evidence="2" id="KW-0694">RNA-binding</keyword>
<dbReference type="RefSeq" id="WP_145359242.1">
    <property type="nucleotide sequence ID" value="NZ_CP036265.1"/>
</dbReference>
<dbReference type="GO" id="GO:0016787">
    <property type="term" value="F:hydrolase activity"/>
    <property type="evidence" value="ECO:0007669"/>
    <property type="project" value="UniProtKB-KW"/>
</dbReference>
<keyword evidence="2" id="KW-0255">Endonuclease</keyword>
<evidence type="ECO:0000313" key="5">
    <source>
        <dbReference type="Proteomes" id="UP000318741"/>
    </source>
</evidence>
<dbReference type="NCBIfam" id="TIGR01876">
    <property type="entry name" value="cas_Cas5d"/>
    <property type="match status" value="1"/>
</dbReference>
<feature type="region of interest" description="Disordered" evidence="3">
    <location>
        <begin position="230"/>
        <end position="253"/>
    </location>
</feature>
<dbReference type="Gene3D" id="3.30.70.2660">
    <property type="match status" value="1"/>
</dbReference>
<dbReference type="InterPro" id="IPR021124">
    <property type="entry name" value="CRISPR-assoc_prot_Cas5"/>
</dbReference>
<dbReference type="InterPro" id="IPR010155">
    <property type="entry name" value="CRISPR-assoc_prot_Cas5d"/>
</dbReference>
<keyword evidence="5" id="KW-1185">Reference proteome</keyword>
<proteinExistence type="inferred from homology"/>
<evidence type="ECO:0000256" key="3">
    <source>
        <dbReference type="SAM" id="MobiDB-lite"/>
    </source>
</evidence>
<keyword evidence="2" id="KW-0540">Nuclease</keyword>
<dbReference type="GO" id="GO:0003723">
    <property type="term" value="F:RNA binding"/>
    <property type="evidence" value="ECO:0007669"/>
    <property type="project" value="UniProtKB-UniRule"/>
</dbReference>
<dbReference type="GO" id="GO:0043571">
    <property type="term" value="P:maintenance of CRISPR repeat elements"/>
    <property type="evidence" value="ECO:0007669"/>
    <property type="project" value="UniProtKB-UniRule"/>
</dbReference>
<protein>
    <recommendedName>
        <fullName evidence="2">pre-crRNA processing endonuclease</fullName>
        <ecNumber evidence="2">3.1.-.-</ecNumber>
    </recommendedName>
</protein>
<accession>A0A517PAL3</accession>
<dbReference type="GO" id="GO:0004519">
    <property type="term" value="F:endonuclease activity"/>
    <property type="evidence" value="ECO:0007669"/>
    <property type="project" value="UniProtKB-UniRule"/>
</dbReference>
<comment type="similarity">
    <text evidence="2">Belongs to the CRISPR-associated protein Cas5 family. Subtype I-C/Dvulg subfamily.</text>
</comment>
<dbReference type="CDD" id="cd09752">
    <property type="entry name" value="Cas5_I-C"/>
    <property type="match status" value="1"/>
</dbReference>
<dbReference type="InterPro" id="IPR013422">
    <property type="entry name" value="CRISPR-assoc_prot_Cas5_N"/>
</dbReference>
<dbReference type="KEGG" id="acaf:CA12_25160"/>
<evidence type="ECO:0000256" key="1">
    <source>
        <dbReference type="ARBA" id="ARBA00023118"/>
    </source>
</evidence>
<dbReference type="AlphaFoldDB" id="A0A517PAL3"/>
<keyword evidence="1 2" id="KW-0051">Antiviral defense</keyword>
<comment type="function">
    <text evidence="2">CRISPR (clustered regularly interspaced short palindromic repeat) is an adaptive immune system that provides protection against mobile genetic elements (viruses, transposable elements and conjugative plasmids). CRISPR clusters contain spacers, sequences complementary to antecedent mobile elements, and target invading nucleic acids. CRISPR clusters are transcribed and processed into CRISPR RNA (crRNA).</text>
</comment>